<evidence type="ECO:0000256" key="3">
    <source>
        <dbReference type="ARBA" id="ARBA00023004"/>
    </source>
</evidence>
<keyword evidence="2" id="KW-0479">Metal-binding</keyword>
<evidence type="ECO:0000313" key="6">
    <source>
        <dbReference type="EMBL" id="THG37631.1"/>
    </source>
</evidence>
<protein>
    <submittedName>
        <fullName evidence="6">4Fe-4S dicluster domain-containing protein</fullName>
    </submittedName>
</protein>
<dbReference type="Proteomes" id="UP000308978">
    <property type="component" value="Unassembled WGS sequence"/>
</dbReference>
<reference evidence="6 7" key="1">
    <citation type="submission" date="2019-04" db="EMBL/GenBank/DDBJ databases">
        <title>Microbes associate with the intestines of laboratory mice.</title>
        <authorList>
            <person name="Navarre W."/>
            <person name="Wong E."/>
            <person name="Huang K.C."/>
            <person name="Tropini C."/>
            <person name="Ng K."/>
            <person name="Yu B."/>
        </authorList>
    </citation>
    <scope>NUCLEOTIDE SEQUENCE [LARGE SCALE GENOMIC DNA]</scope>
    <source>
        <strain evidence="6 7">NM80_B27</strain>
    </source>
</reference>
<dbReference type="GO" id="GO:0046872">
    <property type="term" value="F:metal ion binding"/>
    <property type="evidence" value="ECO:0007669"/>
    <property type="project" value="UniProtKB-KW"/>
</dbReference>
<feature type="domain" description="4Fe-4S ferredoxin-type" evidence="5">
    <location>
        <begin position="4"/>
        <end position="32"/>
    </location>
</feature>
<feature type="domain" description="4Fe-4S ferredoxin-type" evidence="5">
    <location>
        <begin position="56"/>
        <end position="87"/>
    </location>
</feature>
<dbReference type="PANTHER" id="PTHR43177">
    <property type="entry name" value="PROTEIN NRFC"/>
    <property type="match status" value="1"/>
</dbReference>
<dbReference type="PROSITE" id="PS00198">
    <property type="entry name" value="4FE4S_FER_1"/>
    <property type="match status" value="1"/>
</dbReference>
<dbReference type="GO" id="GO:0051539">
    <property type="term" value="F:4 iron, 4 sulfur cluster binding"/>
    <property type="evidence" value="ECO:0007669"/>
    <property type="project" value="UniProtKB-KW"/>
</dbReference>
<dbReference type="RefSeq" id="WP_016310234.1">
    <property type="nucleotide sequence ID" value="NZ_CAQROT010000005.1"/>
</dbReference>
<dbReference type="InterPro" id="IPR017900">
    <property type="entry name" value="4Fe4S_Fe_S_CS"/>
</dbReference>
<keyword evidence="4" id="KW-0411">Iron-sulfur</keyword>
<keyword evidence="1" id="KW-0004">4Fe-4S</keyword>
<evidence type="ECO:0000313" key="7">
    <source>
        <dbReference type="Proteomes" id="UP000308978"/>
    </source>
</evidence>
<dbReference type="Pfam" id="PF13247">
    <property type="entry name" value="Fer4_11"/>
    <property type="match status" value="2"/>
</dbReference>
<evidence type="ECO:0000259" key="5">
    <source>
        <dbReference type="PROSITE" id="PS51379"/>
    </source>
</evidence>
<comment type="caution">
    <text evidence="6">The sequence shown here is derived from an EMBL/GenBank/DDBJ whole genome shotgun (WGS) entry which is preliminary data.</text>
</comment>
<dbReference type="PROSITE" id="PS51379">
    <property type="entry name" value="4FE4S_FER_2"/>
    <property type="match status" value="3"/>
</dbReference>
<name>A0A4S4G4A7_9ACTN</name>
<dbReference type="GeneID" id="82191446"/>
<keyword evidence="3" id="KW-0408">Iron</keyword>
<dbReference type="AlphaFoldDB" id="A0A4S4G4A7"/>
<dbReference type="Pfam" id="PF12797">
    <property type="entry name" value="Fer4_2"/>
    <property type="match status" value="1"/>
</dbReference>
<dbReference type="InterPro" id="IPR017896">
    <property type="entry name" value="4Fe4S_Fe-S-bd"/>
</dbReference>
<dbReference type="SUPFAM" id="SSF54862">
    <property type="entry name" value="4Fe-4S ferredoxins"/>
    <property type="match status" value="1"/>
</dbReference>
<dbReference type="InterPro" id="IPR050954">
    <property type="entry name" value="ET_IronSulfur_Cluster-Binding"/>
</dbReference>
<feature type="domain" description="4Fe-4S ferredoxin-type" evidence="5">
    <location>
        <begin position="89"/>
        <end position="119"/>
    </location>
</feature>
<dbReference type="Gene3D" id="3.30.70.20">
    <property type="match status" value="2"/>
</dbReference>
<dbReference type="CDD" id="cd10551">
    <property type="entry name" value="PsrB"/>
    <property type="match status" value="1"/>
</dbReference>
<gene>
    <name evidence="6" type="ORF">E5986_04475</name>
</gene>
<evidence type="ECO:0000256" key="2">
    <source>
        <dbReference type="ARBA" id="ARBA00022723"/>
    </source>
</evidence>
<organism evidence="6 7">
    <name type="scientific">Adlercreutzia caecimuris</name>
    <dbReference type="NCBI Taxonomy" id="671266"/>
    <lineage>
        <taxon>Bacteria</taxon>
        <taxon>Bacillati</taxon>
        <taxon>Actinomycetota</taxon>
        <taxon>Coriobacteriia</taxon>
        <taxon>Eggerthellales</taxon>
        <taxon>Eggerthellaceae</taxon>
        <taxon>Adlercreutzia</taxon>
    </lineage>
</organism>
<dbReference type="PANTHER" id="PTHR43177:SF3">
    <property type="entry name" value="PROTEIN NRFC HOMOLOG"/>
    <property type="match status" value="1"/>
</dbReference>
<dbReference type="EMBL" id="SSTJ01000004">
    <property type="protein sequence ID" value="THG37631.1"/>
    <property type="molecule type" value="Genomic_DNA"/>
</dbReference>
<evidence type="ECO:0000256" key="1">
    <source>
        <dbReference type="ARBA" id="ARBA00022485"/>
    </source>
</evidence>
<sequence>MTRYGMAIDQSRCIGCHACAMACKIANNMPADVVYNRVITVGSDYIDCASGTYENPSLEYLPMQCQHCEEPACLQVCPTGATQKDPDTGIVTVDEELCIGCESCIKACPYEGVRTLLPSEPTYYLDMEVGEADAPKHAGGTVEKCTFCANLVARGETPACMVLCPGRARWWGDLDDPESEVSKAIAGREYTLLNEEAGTKPNVYYLH</sequence>
<proteinExistence type="predicted"/>
<accession>A0A4S4G4A7</accession>
<evidence type="ECO:0000256" key="4">
    <source>
        <dbReference type="ARBA" id="ARBA00023014"/>
    </source>
</evidence>